<protein>
    <submittedName>
        <fullName evidence="1">Uncharacterized protein</fullName>
    </submittedName>
</protein>
<proteinExistence type="predicted"/>
<dbReference type="EMBL" id="KV440999">
    <property type="protein sequence ID" value="OAD67558.1"/>
    <property type="molecule type" value="Genomic_DNA"/>
</dbReference>
<dbReference type="Proteomes" id="UP000077315">
    <property type="component" value="Unassembled WGS sequence"/>
</dbReference>
<evidence type="ECO:0000313" key="2">
    <source>
        <dbReference type="Proteomes" id="UP000077315"/>
    </source>
</evidence>
<evidence type="ECO:0000313" key="1">
    <source>
        <dbReference type="EMBL" id="OAD67558.1"/>
    </source>
</evidence>
<accession>A0A167K9T0</accession>
<dbReference type="GeneID" id="28998122"/>
<dbReference type="VEuPathDB" id="FungiDB:PHYBLDRAFT_174248"/>
<dbReference type="InParanoid" id="A0A167K9T0"/>
<keyword evidence="2" id="KW-1185">Reference proteome</keyword>
<organism evidence="1 2">
    <name type="scientific">Phycomyces blakesleeanus (strain ATCC 8743b / DSM 1359 / FGSC 10004 / NBRC 33097 / NRRL 1555)</name>
    <dbReference type="NCBI Taxonomy" id="763407"/>
    <lineage>
        <taxon>Eukaryota</taxon>
        <taxon>Fungi</taxon>
        <taxon>Fungi incertae sedis</taxon>
        <taxon>Mucoromycota</taxon>
        <taxon>Mucoromycotina</taxon>
        <taxon>Mucoromycetes</taxon>
        <taxon>Mucorales</taxon>
        <taxon>Phycomycetaceae</taxon>
        <taxon>Phycomyces</taxon>
    </lineage>
</organism>
<reference evidence="2" key="1">
    <citation type="submission" date="2015-06" db="EMBL/GenBank/DDBJ databases">
        <title>Expansion of signal transduction pathways in fungi by whole-genome duplication.</title>
        <authorList>
            <consortium name="DOE Joint Genome Institute"/>
            <person name="Corrochano L.M."/>
            <person name="Kuo A."/>
            <person name="Marcet-Houben M."/>
            <person name="Polaino S."/>
            <person name="Salamov A."/>
            <person name="Villalobos J.M."/>
            <person name="Alvarez M.I."/>
            <person name="Avalos J."/>
            <person name="Benito E.P."/>
            <person name="Benoit I."/>
            <person name="Burger G."/>
            <person name="Camino L.P."/>
            <person name="Canovas D."/>
            <person name="Cerda-Olmedo E."/>
            <person name="Cheng J.-F."/>
            <person name="Dominguez A."/>
            <person name="Elias M."/>
            <person name="Eslava A.P."/>
            <person name="Glaser F."/>
            <person name="Grimwood J."/>
            <person name="Gutierrez G."/>
            <person name="Heitman J."/>
            <person name="Henrissat B."/>
            <person name="Iturriaga E.A."/>
            <person name="Lang B.F."/>
            <person name="Lavin J.L."/>
            <person name="Lee S."/>
            <person name="Li W."/>
            <person name="Lindquist E."/>
            <person name="Lopez-Garcia S."/>
            <person name="Luque E.M."/>
            <person name="Marcos A.T."/>
            <person name="Martin J."/>
            <person name="McCluskey K."/>
            <person name="Medina H.R."/>
            <person name="Miralles-Duran A."/>
            <person name="Miyazaki A."/>
            <person name="Munoz-Torres E."/>
            <person name="Oguiza J.A."/>
            <person name="Ohm R."/>
            <person name="Olmedo M."/>
            <person name="Orejas M."/>
            <person name="Ortiz-Castellanos L."/>
            <person name="Pisabarro A.G."/>
            <person name="Rodriguez-Romero J."/>
            <person name="Ruiz-Herrera J."/>
            <person name="Ruiz-Vazquez R."/>
            <person name="Sanz C."/>
            <person name="Schackwitz W."/>
            <person name="Schmutz J."/>
            <person name="Shahriari M."/>
            <person name="Shelest E."/>
            <person name="Silva-Franco F."/>
            <person name="Soanes D."/>
            <person name="Syed K."/>
            <person name="Tagua V.G."/>
            <person name="Talbot N.J."/>
            <person name="Thon M."/>
            <person name="De vries R.P."/>
            <person name="Wiebenga A."/>
            <person name="Yadav J.S."/>
            <person name="Braun E.L."/>
            <person name="Baker S."/>
            <person name="Garre V."/>
            <person name="Horwitz B."/>
            <person name="Torres-Martinez S."/>
            <person name="Idnurm A."/>
            <person name="Herrera-Estrella A."/>
            <person name="Gabaldon T."/>
            <person name="Grigoriev I.V."/>
        </authorList>
    </citation>
    <scope>NUCLEOTIDE SEQUENCE [LARGE SCALE GENOMIC DNA]</scope>
    <source>
        <strain evidence="2">NRRL 1555(-)</strain>
    </source>
</reference>
<dbReference type="RefSeq" id="XP_018285598.1">
    <property type="nucleotide sequence ID" value="XM_018437216.1"/>
</dbReference>
<sequence>MTGEVVSVKVRKHREKKTYTKAINTAGKKEYSSYCSKHEDIMLVHALFFAVVFKSVNNKIVISNILIVIAFSTIKVTNATIVTTFVMSPVFYTNLYTVKCWLKIFSRKIS</sequence>
<dbReference type="AlphaFoldDB" id="A0A167K9T0"/>
<gene>
    <name evidence="1" type="ORF">PHYBLDRAFT_174248</name>
</gene>
<name>A0A167K9T0_PHYB8</name>